<dbReference type="InterPro" id="IPR008334">
    <property type="entry name" value="5'-Nucleotdase_C"/>
</dbReference>
<keyword evidence="3" id="KW-0732">Signal</keyword>
<dbReference type="PANTHER" id="PTHR11575:SF46">
    <property type="entry name" value="PROTEIN USHA"/>
    <property type="match status" value="1"/>
</dbReference>
<evidence type="ECO:0000256" key="2">
    <source>
        <dbReference type="ARBA" id="ARBA00022723"/>
    </source>
</evidence>
<reference evidence="8 9" key="2">
    <citation type="submission" date="2023-12" db="EMBL/GenBank/DDBJ databases">
        <authorList>
            <consortium name="Cladostephus spongiosus"/>
            <person name="Lorente B."/>
            <person name="Cabral C."/>
            <person name="Frias J."/>
            <person name="Faria J."/>
            <person name="Toubarro D."/>
        </authorList>
    </citation>
    <scope>NUCLEOTIDE SEQUENCE [LARGE SCALE GENOMIC DNA]</scope>
    <source>
        <strain evidence="8 9">ZMCS4</strain>
    </source>
</reference>
<keyword evidence="5" id="KW-0378">Hydrolase</keyword>
<proteinExistence type="inferred from homology"/>
<dbReference type="EMBL" id="JAYDYW010000006">
    <property type="protein sequence ID" value="MEE1673757.1"/>
    <property type="molecule type" value="Genomic_DNA"/>
</dbReference>
<evidence type="ECO:0000259" key="7">
    <source>
        <dbReference type="Pfam" id="PF02872"/>
    </source>
</evidence>
<dbReference type="Gene3D" id="3.60.21.10">
    <property type="match status" value="1"/>
</dbReference>
<dbReference type="InterPro" id="IPR006146">
    <property type="entry name" value="5'-Nucleotdase_CS"/>
</dbReference>
<reference evidence="9" key="1">
    <citation type="submission" date="2023-07" db="EMBL/GenBank/DDBJ databases">
        <title>Draft genome sequence of Agarivorans aestuarii strain ZMCS4, a CAZymes producing bacteria isolated from the marine brown algae Clodostephus spongiosus.</title>
        <authorList>
            <person name="Lorente B."/>
            <person name="Cabral C."/>
            <person name="Frias J."/>
            <person name="Faria J."/>
            <person name="Toubarro D."/>
        </authorList>
    </citation>
    <scope>NUCLEOTIDE SEQUENCE [LARGE SCALE GENOMIC DNA]</scope>
    <source>
        <strain evidence="9">ZMCS4</strain>
    </source>
</reference>
<dbReference type="Proteomes" id="UP001310248">
    <property type="component" value="Unassembled WGS sequence"/>
</dbReference>
<protein>
    <submittedName>
        <fullName evidence="8">NAD nucleotidase</fullName>
    </submittedName>
</protein>
<evidence type="ECO:0000256" key="5">
    <source>
        <dbReference type="RuleBase" id="RU362119"/>
    </source>
</evidence>
<feature type="domain" description="Calcineurin-like phosphoesterase" evidence="6">
    <location>
        <begin position="35"/>
        <end position="262"/>
    </location>
</feature>
<dbReference type="SUPFAM" id="SSF55816">
    <property type="entry name" value="5'-nucleotidase (syn. UDP-sugar hydrolase), C-terminal domain"/>
    <property type="match status" value="1"/>
</dbReference>
<keyword evidence="2" id="KW-0479">Metal-binding</keyword>
<dbReference type="PROSITE" id="PS51257">
    <property type="entry name" value="PROKAR_LIPOPROTEIN"/>
    <property type="match status" value="1"/>
</dbReference>
<gene>
    <name evidence="8" type="primary">nadN</name>
    <name evidence="8" type="ORF">SNR37_003184</name>
</gene>
<dbReference type="InterPro" id="IPR006179">
    <property type="entry name" value="5_nucleotidase/apyrase"/>
</dbReference>
<dbReference type="InterPro" id="IPR004843">
    <property type="entry name" value="Calcineurin-like_PHP"/>
</dbReference>
<evidence type="ECO:0000259" key="6">
    <source>
        <dbReference type="Pfam" id="PF00149"/>
    </source>
</evidence>
<dbReference type="SUPFAM" id="SSF56300">
    <property type="entry name" value="Metallo-dependent phosphatases"/>
    <property type="match status" value="1"/>
</dbReference>
<dbReference type="RefSeq" id="WP_329775004.1">
    <property type="nucleotide sequence ID" value="NZ_JAYDYW010000006.1"/>
</dbReference>
<dbReference type="InterPro" id="IPR036907">
    <property type="entry name" value="5'-Nucleotdase_C_sf"/>
</dbReference>
<dbReference type="NCBIfam" id="TIGR01530">
    <property type="entry name" value="nadN"/>
    <property type="match status" value="1"/>
</dbReference>
<dbReference type="InterPro" id="IPR029052">
    <property type="entry name" value="Metallo-depent_PP-like"/>
</dbReference>
<comment type="similarity">
    <text evidence="1 5">Belongs to the 5'-nucleotidase family.</text>
</comment>
<evidence type="ECO:0000313" key="8">
    <source>
        <dbReference type="EMBL" id="MEE1673757.1"/>
    </source>
</evidence>
<dbReference type="PANTHER" id="PTHR11575">
    <property type="entry name" value="5'-NUCLEOTIDASE-RELATED"/>
    <property type="match status" value="1"/>
</dbReference>
<sequence>MNFRKEWLALLPLSVALVACNDDDSTPSPQPLSINVLHVNDHHSHLQADTGIDLNLAGEETRVSVGGFPKIVAKINELAAAKDNVLKLHAGDAITGDLYYTLFKGEADAALMNEVCFDAFALGNHEFDGGDAGLKTFLEFLYSPTCQTQVLAANVEPEVGVSPLAPVTRWDYFEPYMIKSFGDAQVGIIGIDIATKTKNSSSPDATTQFHDEATTAQMYIDELKGKGVNNIILLTHYQYSNDLELAAKLTDVDVIIGGDSHTLLGDFEALGLNSAGEYPTMRTNLDGDPVCIAQAWQYSAVVGDLAITFDGNGKLESCAGTPHLLLADSFKRKDSNGDRVELVGAERTAVTDDVAANANLSIVSDDENAAAVLAVYAAEVDVLKQAVVGSVAQDLCFERIPGQGRSTLCDVSATSANGSDISNLVAQAFLEQAVRGEVAIQNAGGVRNDVPQGDYTIGDAYTLLPFANTLVYLEMTGAEIKTVLNEAVDYALDPEGSTGAYPYAAGLRYKVDMSQAAGARLYDVEVKAKGTSDWITLADSDSFTVVTNNYIAGGRDGYFSFADIAADESKFEDSFLDYAQSFVDYVERRGSIDKLPLENYSTQMFYDTDGNLQN</sequence>
<dbReference type="PROSITE" id="PS00786">
    <property type="entry name" value="5_NUCLEOTIDASE_2"/>
    <property type="match status" value="1"/>
</dbReference>
<evidence type="ECO:0000313" key="9">
    <source>
        <dbReference type="Proteomes" id="UP001310248"/>
    </source>
</evidence>
<dbReference type="Gene3D" id="3.90.780.10">
    <property type="entry name" value="5'-Nucleotidase, C-terminal domain"/>
    <property type="match status" value="1"/>
</dbReference>
<comment type="caution">
    <text evidence="8">The sequence shown here is derived from an EMBL/GenBank/DDBJ whole genome shotgun (WGS) entry which is preliminary data.</text>
</comment>
<keyword evidence="9" id="KW-1185">Reference proteome</keyword>
<dbReference type="PRINTS" id="PR01607">
    <property type="entry name" value="APYRASEFAMLY"/>
</dbReference>
<evidence type="ECO:0000256" key="4">
    <source>
        <dbReference type="ARBA" id="ARBA00022741"/>
    </source>
</evidence>
<evidence type="ECO:0000256" key="1">
    <source>
        <dbReference type="ARBA" id="ARBA00006654"/>
    </source>
</evidence>
<name>A0ABU7G3A6_9ALTE</name>
<feature type="domain" description="5'-Nucleotidase C-terminal" evidence="7">
    <location>
        <begin position="415"/>
        <end position="559"/>
    </location>
</feature>
<organism evidence="8 9">
    <name type="scientific">Agarivorans aestuarii</name>
    <dbReference type="NCBI Taxonomy" id="1563703"/>
    <lineage>
        <taxon>Bacteria</taxon>
        <taxon>Pseudomonadati</taxon>
        <taxon>Pseudomonadota</taxon>
        <taxon>Gammaproteobacteria</taxon>
        <taxon>Alteromonadales</taxon>
        <taxon>Alteromonadaceae</taxon>
        <taxon>Agarivorans</taxon>
    </lineage>
</organism>
<evidence type="ECO:0000256" key="3">
    <source>
        <dbReference type="ARBA" id="ARBA00022729"/>
    </source>
</evidence>
<keyword evidence="4 5" id="KW-0547">Nucleotide-binding</keyword>
<dbReference type="Pfam" id="PF00149">
    <property type="entry name" value="Metallophos"/>
    <property type="match status" value="1"/>
</dbReference>
<dbReference type="InterPro" id="IPR006420">
    <property type="entry name" value="NadN"/>
</dbReference>
<dbReference type="Pfam" id="PF02872">
    <property type="entry name" value="5_nucleotid_C"/>
    <property type="match status" value="1"/>
</dbReference>
<accession>A0ABU7G3A6</accession>